<name>A0ABV8RPG8_9SPHN</name>
<dbReference type="PANTHER" id="PTHR43133">
    <property type="entry name" value="RNA POLYMERASE ECF-TYPE SIGMA FACTO"/>
    <property type="match status" value="1"/>
</dbReference>
<evidence type="ECO:0000259" key="7">
    <source>
        <dbReference type="Pfam" id="PF08281"/>
    </source>
</evidence>
<dbReference type="InterPro" id="IPR013324">
    <property type="entry name" value="RNA_pol_sigma_r3/r4-like"/>
</dbReference>
<evidence type="ECO:0000256" key="2">
    <source>
        <dbReference type="ARBA" id="ARBA00023015"/>
    </source>
</evidence>
<dbReference type="InterPro" id="IPR014284">
    <property type="entry name" value="RNA_pol_sigma-70_dom"/>
</dbReference>
<dbReference type="EMBL" id="JBHSDR010000003">
    <property type="protein sequence ID" value="MFC4294181.1"/>
    <property type="molecule type" value="Genomic_DNA"/>
</dbReference>
<protein>
    <submittedName>
        <fullName evidence="8">RNA polymerase sigma factor</fullName>
    </submittedName>
</protein>
<dbReference type="Pfam" id="PF08281">
    <property type="entry name" value="Sigma70_r4_2"/>
    <property type="match status" value="1"/>
</dbReference>
<evidence type="ECO:0000256" key="3">
    <source>
        <dbReference type="ARBA" id="ARBA00023082"/>
    </source>
</evidence>
<proteinExistence type="inferred from homology"/>
<dbReference type="NCBIfam" id="TIGR02937">
    <property type="entry name" value="sigma70-ECF"/>
    <property type="match status" value="1"/>
</dbReference>
<dbReference type="SUPFAM" id="SSF88946">
    <property type="entry name" value="Sigma2 domain of RNA polymerase sigma factors"/>
    <property type="match status" value="1"/>
</dbReference>
<feature type="region of interest" description="Disordered" evidence="5">
    <location>
        <begin position="73"/>
        <end position="102"/>
    </location>
</feature>
<comment type="caution">
    <text evidence="8">The sequence shown here is derived from an EMBL/GenBank/DDBJ whole genome shotgun (WGS) entry which is preliminary data.</text>
</comment>
<keyword evidence="9" id="KW-1185">Reference proteome</keyword>
<keyword evidence="4" id="KW-0804">Transcription</keyword>
<dbReference type="Proteomes" id="UP001595828">
    <property type="component" value="Unassembled WGS sequence"/>
</dbReference>
<evidence type="ECO:0000259" key="6">
    <source>
        <dbReference type="Pfam" id="PF04542"/>
    </source>
</evidence>
<gene>
    <name evidence="8" type="ORF">ACFO0A_03805</name>
</gene>
<feature type="compositionally biased region" description="Polar residues" evidence="5">
    <location>
        <begin position="181"/>
        <end position="191"/>
    </location>
</feature>
<dbReference type="InterPro" id="IPR013325">
    <property type="entry name" value="RNA_pol_sigma_r2"/>
</dbReference>
<organism evidence="8 9">
    <name type="scientific">Novosphingobium tardum</name>
    <dbReference type="NCBI Taxonomy" id="1538021"/>
    <lineage>
        <taxon>Bacteria</taxon>
        <taxon>Pseudomonadati</taxon>
        <taxon>Pseudomonadota</taxon>
        <taxon>Alphaproteobacteria</taxon>
        <taxon>Sphingomonadales</taxon>
        <taxon>Sphingomonadaceae</taxon>
        <taxon>Novosphingobium</taxon>
    </lineage>
</organism>
<keyword evidence="3" id="KW-0731">Sigma factor</keyword>
<feature type="region of interest" description="Disordered" evidence="5">
    <location>
        <begin position="174"/>
        <end position="204"/>
    </location>
</feature>
<evidence type="ECO:0000256" key="5">
    <source>
        <dbReference type="SAM" id="MobiDB-lite"/>
    </source>
</evidence>
<dbReference type="PANTHER" id="PTHR43133:SF63">
    <property type="entry name" value="RNA POLYMERASE SIGMA FACTOR FECI-RELATED"/>
    <property type="match status" value="1"/>
</dbReference>
<dbReference type="Gene3D" id="1.10.10.10">
    <property type="entry name" value="Winged helix-like DNA-binding domain superfamily/Winged helix DNA-binding domain"/>
    <property type="match status" value="1"/>
</dbReference>
<evidence type="ECO:0000256" key="4">
    <source>
        <dbReference type="ARBA" id="ARBA00023163"/>
    </source>
</evidence>
<comment type="similarity">
    <text evidence="1">Belongs to the sigma-70 factor family. ECF subfamily.</text>
</comment>
<dbReference type="InterPro" id="IPR036388">
    <property type="entry name" value="WH-like_DNA-bd_sf"/>
</dbReference>
<reference evidence="9" key="1">
    <citation type="journal article" date="2019" name="Int. J. Syst. Evol. Microbiol.">
        <title>The Global Catalogue of Microorganisms (GCM) 10K type strain sequencing project: providing services to taxonomists for standard genome sequencing and annotation.</title>
        <authorList>
            <consortium name="The Broad Institute Genomics Platform"/>
            <consortium name="The Broad Institute Genome Sequencing Center for Infectious Disease"/>
            <person name="Wu L."/>
            <person name="Ma J."/>
        </authorList>
    </citation>
    <scope>NUCLEOTIDE SEQUENCE [LARGE SCALE GENOMIC DNA]</scope>
    <source>
        <strain evidence="9">CGMCC 1.12989</strain>
    </source>
</reference>
<dbReference type="CDD" id="cd06171">
    <property type="entry name" value="Sigma70_r4"/>
    <property type="match status" value="1"/>
</dbReference>
<dbReference type="InterPro" id="IPR007627">
    <property type="entry name" value="RNA_pol_sigma70_r2"/>
</dbReference>
<dbReference type="RefSeq" id="WP_379537644.1">
    <property type="nucleotide sequence ID" value="NZ_JBHSDR010000003.1"/>
</dbReference>
<evidence type="ECO:0000313" key="9">
    <source>
        <dbReference type="Proteomes" id="UP001595828"/>
    </source>
</evidence>
<dbReference type="InterPro" id="IPR013249">
    <property type="entry name" value="RNA_pol_sigma70_r4_t2"/>
</dbReference>
<sequence length="204" mass="22710">MTEGATGGLKAVYLDHRPALARYLMARGLPRDDAEDVLQDLWIRLDGAAPGPVGEPRAYLYRMAHNLLLDRRRSSQRRQRREEAWSGEGTGIISETDETPSSERVLLSRERLDRMNAALAALPERTRGIFAAFRIEGETQQSIADRLGISKSAVEKQIYRAYRVVTATRALLDAEDEDGTQGANEGATLSQPARHGSMRHDHDS</sequence>
<dbReference type="Gene3D" id="1.10.1740.10">
    <property type="match status" value="1"/>
</dbReference>
<evidence type="ECO:0000313" key="8">
    <source>
        <dbReference type="EMBL" id="MFC4294181.1"/>
    </source>
</evidence>
<evidence type="ECO:0000256" key="1">
    <source>
        <dbReference type="ARBA" id="ARBA00010641"/>
    </source>
</evidence>
<accession>A0ABV8RPG8</accession>
<keyword evidence="2" id="KW-0805">Transcription regulation</keyword>
<feature type="domain" description="RNA polymerase sigma factor 70 region 4 type 2" evidence="7">
    <location>
        <begin position="114"/>
        <end position="162"/>
    </location>
</feature>
<dbReference type="Pfam" id="PF04542">
    <property type="entry name" value="Sigma70_r2"/>
    <property type="match status" value="1"/>
</dbReference>
<dbReference type="SUPFAM" id="SSF88659">
    <property type="entry name" value="Sigma3 and sigma4 domains of RNA polymerase sigma factors"/>
    <property type="match status" value="1"/>
</dbReference>
<dbReference type="InterPro" id="IPR039425">
    <property type="entry name" value="RNA_pol_sigma-70-like"/>
</dbReference>
<feature type="domain" description="RNA polymerase sigma-70 region 2" evidence="6">
    <location>
        <begin position="13"/>
        <end position="78"/>
    </location>
</feature>